<comment type="subcellular location">
    <subcellularLocation>
        <location evidence="1">Nucleus</location>
    </subcellularLocation>
</comment>
<evidence type="ECO:0000256" key="1">
    <source>
        <dbReference type="ARBA" id="ARBA00004123"/>
    </source>
</evidence>
<dbReference type="SUPFAM" id="SSF48371">
    <property type="entry name" value="ARM repeat"/>
    <property type="match status" value="1"/>
</dbReference>
<evidence type="ECO:0000313" key="6">
    <source>
        <dbReference type="Proteomes" id="UP000769157"/>
    </source>
</evidence>
<gene>
    <name evidence="5" type="ORF">OGAPHI_004447</name>
</gene>
<dbReference type="GO" id="GO:0005634">
    <property type="term" value="C:nucleus"/>
    <property type="evidence" value="ECO:0007669"/>
    <property type="project" value="UniProtKB-SubCell"/>
</dbReference>
<dbReference type="InterPro" id="IPR011989">
    <property type="entry name" value="ARM-like"/>
</dbReference>
<dbReference type="PANTHER" id="PTHR12363:SF33">
    <property type="entry name" value="IMPORTIN-13"/>
    <property type="match status" value="1"/>
</dbReference>
<reference evidence="5" key="1">
    <citation type="journal article" date="2021" name="Open Biol.">
        <title>Shared evolutionary footprints suggest mitochondrial oxidative damage underlies multiple complex I losses in fungi.</title>
        <authorList>
            <person name="Schikora-Tamarit M.A."/>
            <person name="Marcet-Houben M."/>
            <person name="Nosek J."/>
            <person name="Gabaldon T."/>
        </authorList>
    </citation>
    <scope>NUCLEOTIDE SEQUENCE</scope>
    <source>
        <strain evidence="5">CBS6075</strain>
    </source>
</reference>
<dbReference type="Gene3D" id="1.25.10.10">
    <property type="entry name" value="Leucine-rich Repeat Variant"/>
    <property type="match status" value="1"/>
</dbReference>
<dbReference type="InterPro" id="IPR051345">
    <property type="entry name" value="Importin_beta-like_NTR"/>
</dbReference>
<organism evidence="5 6">
    <name type="scientific">Ogataea philodendri</name>
    <dbReference type="NCBI Taxonomy" id="1378263"/>
    <lineage>
        <taxon>Eukaryota</taxon>
        <taxon>Fungi</taxon>
        <taxon>Dikarya</taxon>
        <taxon>Ascomycota</taxon>
        <taxon>Saccharomycotina</taxon>
        <taxon>Pichiomycetes</taxon>
        <taxon>Pichiales</taxon>
        <taxon>Pichiaceae</taxon>
        <taxon>Ogataea</taxon>
    </lineage>
</organism>
<name>A0A9P8T4S8_9ASCO</name>
<sequence length="1398" mass="158043">MNCKFFGALTYTVNLNFHTASLVNDQDSVRLLEIRATLIDHLISLISDESVLRTGLFVIKKMFSNLSLLFLNSNGTWENPLLTFISSVAANRATESTISLEELDSLLISMPWQNIWIFTIFSQIIAEDLVKKETTSLSNVQTHNLVHRHLFPTTEKLMVVSSKTSGDHKLVVAWLECLSAWANYASKAEFDSTERYNMANLLSICISLITNSDFSITEKAIETLSEILEINPTFFNSNLKSELQSLLFGNVGVQYVSYFSSQNDEKSVCDFARLIIAFLDSDLSGLVLKLNDDKYSHVFDFLVGLTDFPGVAIDEENVSKEFADFWLRFADYCLVEDTTLQALMEKDPASYEILNDKVKMLFNKITQIYWKKAHVPEDVAHFKQEFALYRRDIGDLFESVYPLIKLPLVVNLLSTVHSSLQTGDLDSIEPSLFLANYISKDFGEEGADSQLIDLVSLILDASLLPTVLQSKSNEFKYLINSTIQFFSTADWFYKTQKGSTYLPQILGFLFDCMINSNVYQLTSSKAIADICNECRFSLVEFLPSFETIISEMISNISVDSLVRQRIINSYASIIQGVKNPVIQGENLKKLFDLLDSKSMLIIPKLDAANAEEREVYVDYLTSLISCVSAVGKGMQLPEEVDGYYTEEQEAAVREYWDADPLALHDKLLTIVRNFNMTNQILSDNYSILEETVNLFKYGLTETISGPFVIDYTTILQFIVTKSNTLQKPNALPLLFSLLGSIIVAHYRTIDRELLNSTIDTIFTSKMAIVEDDPDLVQSSLNLFGSMLTVQPSLLIGNEPLLTILLQFGVRHLQSNERFVLKAIEKFWTRIITLRKGDRQDTMAMRRIFNETELGYVLTFNVLKYMFATQRSNLETFIEIIKQLVAKYPLMMSKWLNDSFPKLNQERAKKIDNWEIFVKKILLTRGTREYTLIWKKEESSRLQSVATKNFHQRVTLGKEVHFGDLGHREPCSVLALVAVNFSTDSEQHLLERDVFVDESFQRVLANTLDAWVLSVVLEFQKLQSRKSKQLVGLFVEERQPHLACFVYHRHRQNVSIVRLCVVDVALLASPGTIILLEQLLVAAIVRTGWVAEVVCLNKRDGGLDVEKVRFVLHSQSLVLGLFDSLAVQDGLSGVELIVGARTRVGSDGLEGLVGALCVVPSFDLVSFFNVWVHNDGSSWNQRQTLSAEILHSGTFECHHGANRNVELTRVLVPKTNVHGKSSLVHQNNVSSVERLTGRLGNNLLFLLHVFQDTNDVDHGASLQALDLVERSKVKVQLWNVGIVLARLHHSIFIELQLVLVFEVRELRLCHLHRRLTDVENLVLLQNVPELVCNLVESSGSDLSGLVQQVHVEQLSVSSLVGPVLHVALKRNSGLDGPRVLEEWPQETESSYCLWPEPGP</sequence>
<reference evidence="5" key="2">
    <citation type="submission" date="2021-01" db="EMBL/GenBank/DDBJ databases">
        <authorList>
            <person name="Schikora-Tamarit M.A."/>
        </authorList>
    </citation>
    <scope>NUCLEOTIDE SEQUENCE</scope>
    <source>
        <strain evidence="5">CBS6075</strain>
    </source>
</reference>
<proteinExistence type="inferred from homology"/>
<protein>
    <submittedName>
        <fullName evidence="5">Uncharacterized protein</fullName>
    </submittedName>
</protein>
<dbReference type="GeneID" id="70236412"/>
<keyword evidence="3" id="KW-0813">Transport</keyword>
<evidence type="ECO:0000256" key="3">
    <source>
        <dbReference type="ARBA" id="ARBA00022448"/>
    </source>
</evidence>
<dbReference type="Proteomes" id="UP000769157">
    <property type="component" value="Unassembled WGS sequence"/>
</dbReference>
<dbReference type="InterPro" id="IPR016024">
    <property type="entry name" value="ARM-type_fold"/>
</dbReference>
<dbReference type="PANTHER" id="PTHR12363">
    <property type="entry name" value="TRANSPORTIN 3 AND IMPORTIN 13"/>
    <property type="match status" value="1"/>
</dbReference>
<comment type="caution">
    <text evidence="5">The sequence shown here is derived from an EMBL/GenBank/DDBJ whole genome shotgun (WGS) entry which is preliminary data.</text>
</comment>
<keyword evidence="4" id="KW-0539">Nucleus</keyword>
<evidence type="ECO:0000313" key="5">
    <source>
        <dbReference type="EMBL" id="KAH3666258.1"/>
    </source>
</evidence>
<dbReference type="GO" id="GO:0006606">
    <property type="term" value="P:protein import into nucleus"/>
    <property type="evidence" value="ECO:0007669"/>
    <property type="project" value="TreeGrafter"/>
</dbReference>
<dbReference type="RefSeq" id="XP_046061462.1">
    <property type="nucleotide sequence ID" value="XM_046205526.1"/>
</dbReference>
<evidence type="ECO:0000256" key="2">
    <source>
        <dbReference type="ARBA" id="ARBA00007991"/>
    </source>
</evidence>
<accession>A0A9P8T4S8</accession>
<dbReference type="OrthoDB" id="2016913at2759"/>
<dbReference type="EMBL" id="JAEUBE010000295">
    <property type="protein sequence ID" value="KAH3666258.1"/>
    <property type="molecule type" value="Genomic_DNA"/>
</dbReference>
<evidence type="ECO:0000256" key="4">
    <source>
        <dbReference type="ARBA" id="ARBA00023242"/>
    </source>
</evidence>
<dbReference type="GO" id="GO:0005737">
    <property type="term" value="C:cytoplasm"/>
    <property type="evidence" value="ECO:0007669"/>
    <property type="project" value="TreeGrafter"/>
</dbReference>
<keyword evidence="6" id="KW-1185">Reference proteome</keyword>
<comment type="similarity">
    <text evidence="2">Belongs to the importin beta family.</text>
</comment>